<evidence type="ECO:0000313" key="7">
    <source>
        <dbReference type="Proteomes" id="UP000297729"/>
    </source>
</evidence>
<dbReference type="InterPro" id="IPR017847">
    <property type="entry name" value="T6SS_RhsGE_Vgr_subset"/>
</dbReference>
<evidence type="ECO:0000256" key="3">
    <source>
        <dbReference type="ARBA" id="ARBA00022525"/>
    </source>
</evidence>
<dbReference type="Pfam" id="PF05954">
    <property type="entry name" value="Phage_GPD"/>
    <property type="match status" value="1"/>
</dbReference>
<dbReference type="InterPro" id="IPR037026">
    <property type="entry name" value="Vgr_OB-fold_dom_sf"/>
</dbReference>
<dbReference type="Gene3D" id="3.55.50.10">
    <property type="entry name" value="Baseplate protein-like domains"/>
    <property type="match status" value="1"/>
</dbReference>
<dbReference type="Proteomes" id="UP000297729">
    <property type="component" value="Unassembled WGS sequence"/>
</dbReference>
<reference evidence="6 7" key="1">
    <citation type="submission" date="2019-03" db="EMBL/GenBank/DDBJ databases">
        <title>Draft Genome Sequence of Duganella callidus sp. nov., a Novel Duganella Species Isolated from Cultivated Soil.</title>
        <authorList>
            <person name="Raths R."/>
            <person name="Peta V."/>
            <person name="Bucking H."/>
        </authorList>
    </citation>
    <scope>NUCLEOTIDE SEQUENCE [LARGE SCALE GENOMIC DNA]</scope>
    <source>
        <strain evidence="6 7">DN04</strain>
    </source>
</reference>
<dbReference type="OrthoDB" id="1907165at2"/>
<dbReference type="SUPFAM" id="SSF69279">
    <property type="entry name" value="Phage tail proteins"/>
    <property type="match status" value="2"/>
</dbReference>
<keyword evidence="7" id="KW-1185">Reference proteome</keyword>
<evidence type="ECO:0000313" key="6">
    <source>
        <dbReference type="EMBL" id="TFW20079.1"/>
    </source>
</evidence>
<feature type="domain" description="Gp5/Type VI secretion system Vgr protein OB-fold" evidence="4">
    <location>
        <begin position="389"/>
        <end position="456"/>
    </location>
</feature>
<dbReference type="InterPro" id="IPR050708">
    <property type="entry name" value="T6SS_VgrG/RHS"/>
</dbReference>
<gene>
    <name evidence="6" type="ORF">E4L98_15225</name>
</gene>
<dbReference type="NCBIfam" id="TIGR01646">
    <property type="entry name" value="vgr_GE"/>
    <property type="match status" value="1"/>
</dbReference>
<dbReference type="SUPFAM" id="SSF69349">
    <property type="entry name" value="Phage fibre proteins"/>
    <property type="match status" value="1"/>
</dbReference>
<dbReference type="PANTHER" id="PTHR32305">
    <property type="match status" value="1"/>
</dbReference>
<sequence>MTTTQVHRELAFSCALGADTLLLRRMQGSEALSQLSEYILDLYSERSDLNIDDLLGTPATVAVDLPRGGKRYFSGIVTRFAHSGRQGRYATYQATMRPWFWLLTRSSDCRIFQEQNVLDIVRSVLAPYSVADIDTSALSGSYQPYDYCVQYRETDFQFLSRLLEREGIYYYFRSSAGRHTMMLCDSYAAHAPAPGYASLPYMPALDHAMRDSEVVYEWSMGGEIEPGVQALQDFDFEKPSSSLLVKSAVVRDYAHGRHALYDYPGGYSERAAGETYAGMRLDARQTSYRQVRAATRARGLYPGCLFSLSGHPRGDQNGEYLLTSAQYTLSSDTYEPVWPAEPGTVLSCSFAALARQTDFRPPRSTPKPVMQGPQTAIVVGKAGEEIWTDKYGRIKVQFHWDRLGREDESSSCWVRVAQGWAGKRWGSVFLPRVGQEVVVSFLEGDPDKPLVTGCVYNGDNMPPYALPAQASRSAIRSHSVQGQGYNELRFEDKRGAEQFYLRAERDLEQRVQRDALAWMGRDSHRIVKGDSYDQTAGDRHVRTGGDRRESVDGAVSLSSILNMQLHSGLISSLEAAQHVHIKAGMNVVIEAGASITLKAGSSFLTIGPALITASTMPVPLPAAALAVEAALLTVQTLPAAAPAAAKEADDGKQ</sequence>
<keyword evidence="3" id="KW-0964">Secreted</keyword>
<name>A0A4Y9SHV6_9BURK</name>
<dbReference type="Pfam" id="PF04717">
    <property type="entry name" value="Phage_base_V"/>
    <property type="match status" value="1"/>
</dbReference>
<dbReference type="Gene3D" id="4.10.220.110">
    <property type="match status" value="1"/>
</dbReference>
<dbReference type="InterPro" id="IPR054030">
    <property type="entry name" value="Gp5_Vgr_C"/>
</dbReference>
<evidence type="ECO:0000256" key="1">
    <source>
        <dbReference type="ARBA" id="ARBA00004613"/>
    </source>
</evidence>
<dbReference type="RefSeq" id="WP_135202405.1">
    <property type="nucleotide sequence ID" value="NZ_SPVG01000156.1"/>
</dbReference>
<evidence type="ECO:0000259" key="5">
    <source>
        <dbReference type="Pfam" id="PF22178"/>
    </source>
</evidence>
<organism evidence="6 7">
    <name type="scientific">Duganella callida</name>
    <dbReference type="NCBI Taxonomy" id="2561932"/>
    <lineage>
        <taxon>Bacteria</taxon>
        <taxon>Pseudomonadati</taxon>
        <taxon>Pseudomonadota</taxon>
        <taxon>Betaproteobacteria</taxon>
        <taxon>Burkholderiales</taxon>
        <taxon>Oxalobacteraceae</taxon>
        <taxon>Telluria group</taxon>
        <taxon>Duganella</taxon>
    </lineage>
</organism>
<dbReference type="GO" id="GO:0005576">
    <property type="term" value="C:extracellular region"/>
    <property type="evidence" value="ECO:0007669"/>
    <property type="project" value="UniProtKB-SubCell"/>
</dbReference>
<dbReference type="NCBIfam" id="TIGR03361">
    <property type="entry name" value="VI_Rhs_Vgr"/>
    <property type="match status" value="1"/>
</dbReference>
<dbReference type="PANTHER" id="PTHR32305:SF15">
    <property type="entry name" value="PROTEIN RHSA-RELATED"/>
    <property type="match status" value="1"/>
</dbReference>
<dbReference type="Gene3D" id="2.30.110.50">
    <property type="match status" value="1"/>
</dbReference>
<comment type="similarity">
    <text evidence="2">Belongs to the VgrG protein family.</text>
</comment>
<comment type="caution">
    <text evidence="6">The sequence shown here is derived from an EMBL/GenBank/DDBJ whole genome shotgun (WGS) entry which is preliminary data.</text>
</comment>
<dbReference type="InterPro" id="IPR006531">
    <property type="entry name" value="Gp5/Vgr_OB"/>
</dbReference>
<evidence type="ECO:0000259" key="4">
    <source>
        <dbReference type="Pfam" id="PF04717"/>
    </source>
</evidence>
<protein>
    <submittedName>
        <fullName evidence="6">Type VI secretion system tip protein VgrG</fullName>
    </submittedName>
</protein>
<evidence type="ECO:0000256" key="2">
    <source>
        <dbReference type="ARBA" id="ARBA00005558"/>
    </source>
</evidence>
<dbReference type="AlphaFoldDB" id="A0A4Y9SHV6"/>
<dbReference type="EMBL" id="SPVG01000156">
    <property type="protein sequence ID" value="TFW20079.1"/>
    <property type="molecule type" value="Genomic_DNA"/>
</dbReference>
<comment type="subcellular location">
    <subcellularLocation>
        <location evidence="1">Secreted</location>
    </subcellularLocation>
</comment>
<proteinExistence type="inferred from homology"/>
<dbReference type="SUPFAM" id="SSF69255">
    <property type="entry name" value="gp5 N-terminal domain-like"/>
    <property type="match status" value="1"/>
</dbReference>
<feature type="domain" description="Gp5/Type VI secretion system Vgr C-terminal trimerisation" evidence="5">
    <location>
        <begin position="473"/>
        <end position="569"/>
    </location>
</feature>
<dbReference type="Pfam" id="PF22178">
    <property type="entry name" value="Gp5_trimer_C"/>
    <property type="match status" value="1"/>
</dbReference>
<accession>A0A4Y9SHV6</accession>
<dbReference type="InterPro" id="IPR006533">
    <property type="entry name" value="T6SS_Vgr_RhsGE"/>
</dbReference>
<dbReference type="Gene3D" id="2.40.50.230">
    <property type="entry name" value="Gp5 N-terminal domain"/>
    <property type="match status" value="1"/>
</dbReference>